<evidence type="ECO:0000256" key="1">
    <source>
        <dbReference type="SAM" id="MobiDB-lite"/>
    </source>
</evidence>
<feature type="domain" description="TTI1 N-terminal TPR" evidence="2">
    <location>
        <begin position="20"/>
        <end position="420"/>
    </location>
</feature>
<feature type="compositionally biased region" description="Acidic residues" evidence="1">
    <location>
        <begin position="932"/>
        <end position="942"/>
    </location>
</feature>
<dbReference type="PANTHER" id="PTHR18460:SF3">
    <property type="entry name" value="TELO2-INTERACTING PROTEIN 1 HOMOLOG"/>
    <property type="match status" value="1"/>
</dbReference>
<sequence length="1292" mass="138673">MDPHPQLAFRNSNTLRTDFFNKLKPCCLEIVKALRKTGVRHVAPAEAAAAANDMIALTDQLYGILMDQVGHNASVLDSSLADYVFFPLLAVFQNIRSYPARLVENAAKCLRVLIQYGWRTSISTENAQRLLLLLTTVVMGGQLMPSAATITRTAGHVTEAPIVLPEETVVEGYRALASLIKAAGAASTSPGLAESPLVSANVIPVLSHSVSVMIEGVTESIIPAIQLEALGAIEALYMSVKDPEALASFLPGTVSALTRVVARPGAQKTPKRVVVRSLEVLFVVLVNTVGDMQTRRLQREAGYVDGKSKGEEGVEANDEEEVDEEIISDTISTSDTLRPHSPSVSTTSTLPRKQKLDAAWLKATAAQIRIALTAVLKMRTHASEEVRDAVQQFCVGILDECRASLVDSTSILVESAIITSPATRDEEAGSDAFTTFKSGATKLSGAFRSFGPQTTLPHLALLYPELRDVIQMTAYNWAAGLPREMQASDEGAKQRALANVQKAIEVVEALKIDSTMLQTLLAVALRDCVATLALASATSRGGLSEAVSDDAILQLATVNENTDLQRTSPTAGLSAYKPILISSDGQKGTREALLELIAKTGPPAQQAQLAGEILDFARDAADVDQVSAFWLSFELVKASFSNAEEDADSLLDLSSFNDSGETEAVLEDLFSFAVSSLVSYSDVTSTANGEYQPAERDWRVSAIALEVTAFAAARLGEDFRPELIDVLYPIATYLGASEDRLRAHAVATLNSLAVSCGYGNGGVSALIIDNVDYMLNSVSLRLNTLDISPASTRVLSMMIRLAGPRLVPYLDDVVAAIFAALDNYHGYPLFVENLFSVLGEVVQQSVKPSSTLLLSEDAVSTAAAGQRPLSVFQKNRKRRPESIKTSDLVGILNRRAKRRKELDRENEEDDVEEIGHPKEPWASLSSRRNEEDGQDGLEDETEDTGKGKQTVDTSKEGNEVVKPEDPKTPTYALLARITTLTQHYLTAPTPTLRKALLDLLSTVAPALAGADENAFLPLVNAIWPVVIMRLYDGEPYVVMAACDAVAALCGSAGDFMSTRIKAEWHANLASWCVRAKAAAAAKIRGNTAMSSSSSLPFALPTSPANSKASFGHRPTGIQIYQRANSPANQIDLLSTASTDVLVRTRPESTNADQLMSSSLSTSTMASTGLGRFAQAVQVWEAAVRLLTAIVLHVKVEDEIYDAILGLLLQPATPSSTTSLRRTASSALVPVLWLAEEEKAREALAVINPDAVWLACYNAGRLQDNSTEGSANNESWMFTSPPVLPGVTFASLD</sequence>
<dbReference type="InterPro" id="IPR049362">
    <property type="entry name" value="TTI1_rpt"/>
</dbReference>
<feature type="region of interest" description="Disordered" evidence="1">
    <location>
        <begin position="898"/>
        <end position="967"/>
    </location>
</feature>
<dbReference type="InterPro" id="IPR057567">
    <property type="entry name" value="TPR_TTI1_C"/>
</dbReference>
<dbReference type="InterPro" id="IPR011989">
    <property type="entry name" value="ARM-like"/>
</dbReference>
<dbReference type="InterPro" id="IPR016441">
    <property type="entry name" value="Tti1"/>
</dbReference>
<dbReference type="Pfam" id="PF24181">
    <property type="entry name" value="TPR_TTI1_C"/>
    <property type="match status" value="1"/>
</dbReference>
<dbReference type="Pfam" id="PF21547">
    <property type="entry name" value="TTI1"/>
    <property type="match status" value="1"/>
</dbReference>
<comment type="caution">
    <text evidence="4">The sequence shown here is derived from an EMBL/GenBank/DDBJ whole genome shotgun (WGS) entry which is preliminary data.</text>
</comment>
<feature type="compositionally biased region" description="Basic and acidic residues" evidence="1">
    <location>
        <begin position="953"/>
        <end position="967"/>
    </location>
</feature>
<accession>A0ABP0DQZ3</accession>
<keyword evidence="5" id="KW-1185">Reference proteome</keyword>
<organism evidence="4 5">
    <name type="scientific">Sporothrix epigloea</name>
    <dbReference type="NCBI Taxonomy" id="1892477"/>
    <lineage>
        <taxon>Eukaryota</taxon>
        <taxon>Fungi</taxon>
        <taxon>Dikarya</taxon>
        <taxon>Ascomycota</taxon>
        <taxon>Pezizomycotina</taxon>
        <taxon>Sordariomycetes</taxon>
        <taxon>Sordariomycetidae</taxon>
        <taxon>Ophiostomatales</taxon>
        <taxon>Ophiostomataceae</taxon>
        <taxon>Sporothrix</taxon>
    </lineage>
</organism>
<proteinExistence type="predicted"/>
<dbReference type="EMBL" id="CAWUOM010000077">
    <property type="protein sequence ID" value="CAK7270726.1"/>
    <property type="molecule type" value="Genomic_DNA"/>
</dbReference>
<feature type="domain" description="TTI1 C-terminal TPR" evidence="3">
    <location>
        <begin position="888"/>
        <end position="1068"/>
    </location>
</feature>
<dbReference type="Proteomes" id="UP001642501">
    <property type="component" value="Unassembled WGS sequence"/>
</dbReference>
<dbReference type="InterPro" id="IPR057566">
    <property type="entry name" value="TPR_TTI1_N"/>
</dbReference>
<protein>
    <recommendedName>
        <fullName evidence="6">Heat repeat protein</fullName>
    </recommendedName>
</protein>
<dbReference type="PIRSF" id="PIRSF005250">
    <property type="entry name" value="UCP005250"/>
    <property type="match status" value="1"/>
</dbReference>
<reference evidence="4 5" key="1">
    <citation type="submission" date="2024-01" db="EMBL/GenBank/DDBJ databases">
        <authorList>
            <person name="Allen C."/>
            <person name="Tagirdzhanova G."/>
        </authorList>
    </citation>
    <scope>NUCLEOTIDE SEQUENCE [LARGE SCALE GENOMIC DNA]</scope>
    <source>
        <strain evidence="4 5">CBS 573.63</strain>
    </source>
</reference>
<dbReference type="SUPFAM" id="SSF48371">
    <property type="entry name" value="ARM repeat"/>
    <property type="match status" value="1"/>
</dbReference>
<dbReference type="PANTHER" id="PTHR18460">
    <property type="entry name" value="TEL2 INTERACTING PROTEIN 1 TTI1 FAMILY MEMBER"/>
    <property type="match status" value="1"/>
</dbReference>
<evidence type="ECO:0000259" key="2">
    <source>
        <dbReference type="Pfam" id="PF24173"/>
    </source>
</evidence>
<dbReference type="Pfam" id="PF24173">
    <property type="entry name" value="TPR_TTI1_N"/>
    <property type="match status" value="1"/>
</dbReference>
<evidence type="ECO:0000313" key="4">
    <source>
        <dbReference type="EMBL" id="CAK7270726.1"/>
    </source>
</evidence>
<evidence type="ECO:0000259" key="3">
    <source>
        <dbReference type="Pfam" id="PF24181"/>
    </source>
</evidence>
<evidence type="ECO:0008006" key="6">
    <source>
        <dbReference type="Google" id="ProtNLM"/>
    </source>
</evidence>
<dbReference type="InterPro" id="IPR016024">
    <property type="entry name" value="ARM-type_fold"/>
</dbReference>
<dbReference type="Gene3D" id="1.25.10.10">
    <property type="entry name" value="Leucine-rich Repeat Variant"/>
    <property type="match status" value="1"/>
</dbReference>
<dbReference type="InterPro" id="IPR052587">
    <property type="entry name" value="TELO2-interacting_protein_1"/>
</dbReference>
<evidence type="ECO:0000313" key="5">
    <source>
        <dbReference type="Proteomes" id="UP001642501"/>
    </source>
</evidence>
<gene>
    <name evidence="4" type="ORF">SEPCBS57363_004245</name>
</gene>
<name>A0ABP0DQZ3_9PEZI</name>